<name>A0ABN7SZ12_OIKDI</name>
<reference evidence="2 3" key="1">
    <citation type="submission" date="2021-04" db="EMBL/GenBank/DDBJ databases">
        <authorList>
            <person name="Bliznina A."/>
        </authorList>
    </citation>
    <scope>NUCLEOTIDE SEQUENCE [LARGE SCALE GENOMIC DNA]</scope>
</reference>
<feature type="compositionally biased region" description="Basic and acidic residues" evidence="1">
    <location>
        <begin position="51"/>
        <end position="60"/>
    </location>
</feature>
<feature type="compositionally biased region" description="Basic and acidic residues" evidence="1">
    <location>
        <begin position="94"/>
        <end position="111"/>
    </location>
</feature>
<gene>
    <name evidence="2" type="ORF">OKIOD_LOCUS13610</name>
</gene>
<feature type="compositionally biased region" description="Basic and acidic residues" evidence="1">
    <location>
        <begin position="19"/>
        <end position="44"/>
    </location>
</feature>
<accession>A0ABN7SZ12</accession>
<evidence type="ECO:0000313" key="3">
    <source>
        <dbReference type="Proteomes" id="UP001158576"/>
    </source>
</evidence>
<protein>
    <submittedName>
        <fullName evidence="2">Oidioi.mRNA.OKI2018_I69.chr2.g4845.t1.cds</fullName>
    </submittedName>
</protein>
<dbReference type="Proteomes" id="UP001158576">
    <property type="component" value="Chromosome 2"/>
</dbReference>
<evidence type="ECO:0000256" key="1">
    <source>
        <dbReference type="SAM" id="MobiDB-lite"/>
    </source>
</evidence>
<organism evidence="2 3">
    <name type="scientific">Oikopleura dioica</name>
    <name type="common">Tunicate</name>
    <dbReference type="NCBI Taxonomy" id="34765"/>
    <lineage>
        <taxon>Eukaryota</taxon>
        <taxon>Metazoa</taxon>
        <taxon>Chordata</taxon>
        <taxon>Tunicata</taxon>
        <taxon>Appendicularia</taxon>
        <taxon>Copelata</taxon>
        <taxon>Oikopleuridae</taxon>
        <taxon>Oikopleura</taxon>
    </lineage>
</organism>
<dbReference type="EMBL" id="OU015567">
    <property type="protein sequence ID" value="CAG5110444.1"/>
    <property type="molecule type" value="Genomic_DNA"/>
</dbReference>
<proteinExistence type="predicted"/>
<feature type="region of interest" description="Disordered" evidence="1">
    <location>
        <begin position="1"/>
        <end position="111"/>
    </location>
</feature>
<keyword evidence="3" id="KW-1185">Reference proteome</keyword>
<sequence>MTKFQARKRAQRISTNGPNKERTSVEKREKELRSKLKEQGDANKKNMMLSKKNEKAENEGAFRNSPPKNGKLQNNHEQTGPKSKYKAGNTMKQRKLEEKANKEKESQVLIS</sequence>
<feature type="compositionally biased region" description="Polar residues" evidence="1">
    <location>
        <begin position="71"/>
        <end position="81"/>
    </location>
</feature>
<feature type="compositionally biased region" description="Basic residues" evidence="1">
    <location>
        <begin position="1"/>
        <end position="11"/>
    </location>
</feature>
<evidence type="ECO:0000313" key="2">
    <source>
        <dbReference type="EMBL" id="CAG5110444.1"/>
    </source>
</evidence>